<organism evidence="1 2">
    <name type="scientific">Sphingomonas psychrolutea</name>
    <dbReference type="NCBI Taxonomy" id="1259676"/>
    <lineage>
        <taxon>Bacteria</taxon>
        <taxon>Pseudomonadati</taxon>
        <taxon>Pseudomonadota</taxon>
        <taxon>Alphaproteobacteria</taxon>
        <taxon>Sphingomonadales</taxon>
        <taxon>Sphingomonadaceae</taxon>
        <taxon>Sphingomonas</taxon>
    </lineage>
</organism>
<dbReference type="EMBL" id="BMDW01000021">
    <property type="protein sequence ID" value="GGA57178.1"/>
    <property type="molecule type" value="Genomic_DNA"/>
</dbReference>
<gene>
    <name evidence="1" type="ORF">GCM10011395_29510</name>
</gene>
<accession>A0ABQ1H3S2</accession>
<dbReference type="Proteomes" id="UP000618591">
    <property type="component" value="Unassembled WGS sequence"/>
</dbReference>
<dbReference type="RefSeq" id="WP_188448898.1">
    <property type="nucleotide sequence ID" value="NZ_BMDW01000021.1"/>
</dbReference>
<dbReference type="PANTHER" id="PTHR37029:SF1">
    <property type="entry name" value="SSR1768 PROTEIN"/>
    <property type="match status" value="1"/>
</dbReference>
<reference evidence="2" key="1">
    <citation type="journal article" date="2019" name="Int. J. Syst. Evol. Microbiol.">
        <title>The Global Catalogue of Microorganisms (GCM) 10K type strain sequencing project: providing services to taxonomists for standard genome sequencing and annotation.</title>
        <authorList>
            <consortium name="The Broad Institute Genomics Platform"/>
            <consortium name="The Broad Institute Genome Sequencing Center for Infectious Disease"/>
            <person name="Wu L."/>
            <person name="Ma J."/>
        </authorList>
    </citation>
    <scope>NUCLEOTIDE SEQUENCE [LARGE SCALE GENOMIC DNA]</scope>
    <source>
        <strain evidence="2">CGMCC 1.10106</strain>
    </source>
</reference>
<name>A0ABQ1H3S2_9SPHN</name>
<dbReference type="Pfam" id="PF10049">
    <property type="entry name" value="DUF2283"/>
    <property type="match status" value="1"/>
</dbReference>
<evidence type="ECO:0000313" key="2">
    <source>
        <dbReference type="Proteomes" id="UP000618591"/>
    </source>
</evidence>
<evidence type="ECO:0000313" key="1">
    <source>
        <dbReference type="EMBL" id="GGA57178.1"/>
    </source>
</evidence>
<dbReference type="InterPro" id="IPR019270">
    <property type="entry name" value="DUF2283"/>
</dbReference>
<comment type="caution">
    <text evidence="1">The sequence shown here is derived from an EMBL/GenBank/DDBJ whole genome shotgun (WGS) entry which is preliminary data.</text>
</comment>
<evidence type="ECO:0008006" key="3">
    <source>
        <dbReference type="Google" id="ProtNLM"/>
    </source>
</evidence>
<sequence>MKLHYYYAETDSIYIELNAADGVETREVADGVNIDLDATGNIVGIDIDHASAKLDLATLETTALPLRDLKAA</sequence>
<protein>
    <recommendedName>
        <fullName evidence="3">DUF2283 domain-containing protein</fullName>
    </recommendedName>
</protein>
<dbReference type="PANTHER" id="PTHR37029">
    <property type="entry name" value="SSR1768 PROTEIN"/>
    <property type="match status" value="1"/>
</dbReference>
<keyword evidence="2" id="KW-1185">Reference proteome</keyword>
<proteinExistence type="predicted"/>